<feature type="transmembrane region" description="Helical" evidence="7">
    <location>
        <begin position="164"/>
        <end position="189"/>
    </location>
</feature>
<dbReference type="EMBL" id="JAVIIQ010000017">
    <property type="protein sequence ID" value="MDX8535148.1"/>
    <property type="molecule type" value="Genomic_DNA"/>
</dbReference>
<feature type="transmembrane region" description="Helical" evidence="7">
    <location>
        <begin position="23"/>
        <end position="47"/>
    </location>
</feature>
<evidence type="ECO:0000256" key="2">
    <source>
        <dbReference type="ARBA" id="ARBA00022448"/>
    </source>
</evidence>
<dbReference type="InterPro" id="IPR035906">
    <property type="entry name" value="MetI-like_sf"/>
</dbReference>
<proteinExistence type="inferred from homology"/>
<comment type="subcellular location">
    <subcellularLocation>
        <location evidence="1 7">Cell membrane</location>
        <topology evidence="1 7">Multi-pass membrane protein</topology>
    </subcellularLocation>
</comment>
<feature type="transmembrane region" description="Helical" evidence="7">
    <location>
        <begin position="270"/>
        <end position="294"/>
    </location>
</feature>
<evidence type="ECO:0000256" key="3">
    <source>
        <dbReference type="ARBA" id="ARBA00022475"/>
    </source>
</evidence>
<accession>A0ABU5ABP7</accession>
<dbReference type="Gene3D" id="1.10.3720.10">
    <property type="entry name" value="MetI-like"/>
    <property type="match status" value="1"/>
</dbReference>
<feature type="transmembrane region" description="Helical" evidence="7">
    <location>
        <begin position="115"/>
        <end position="135"/>
    </location>
</feature>
<feature type="transmembrane region" description="Helical" evidence="7">
    <location>
        <begin position="210"/>
        <end position="235"/>
    </location>
</feature>
<comment type="caution">
    <text evidence="9">The sequence shown here is derived from an EMBL/GenBank/DDBJ whole genome shotgun (WGS) entry which is preliminary data.</text>
</comment>
<dbReference type="PANTHER" id="PTHR30193:SF37">
    <property type="entry name" value="INNER MEMBRANE ABC TRANSPORTER PERMEASE PROTEIN YCJO"/>
    <property type="match status" value="1"/>
</dbReference>
<keyword evidence="6 7" id="KW-0472">Membrane</keyword>
<dbReference type="SUPFAM" id="SSF161098">
    <property type="entry name" value="MetI-like"/>
    <property type="match status" value="1"/>
</dbReference>
<evidence type="ECO:0000313" key="9">
    <source>
        <dbReference type="EMBL" id="MDX8535148.1"/>
    </source>
</evidence>
<organism evidence="9 10">
    <name type="scientific">Mesorhizobium vachelliae</name>
    <dbReference type="NCBI Taxonomy" id="3072309"/>
    <lineage>
        <taxon>Bacteria</taxon>
        <taxon>Pseudomonadati</taxon>
        <taxon>Pseudomonadota</taxon>
        <taxon>Alphaproteobacteria</taxon>
        <taxon>Hyphomicrobiales</taxon>
        <taxon>Phyllobacteriaceae</taxon>
        <taxon>Mesorhizobium</taxon>
    </lineage>
</organism>
<feature type="domain" description="ABC transmembrane type-1" evidence="8">
    <location>
        <begin position="78"/>
        <end position="291"/>
    </location>
</feature>
<evidence type="ECO:0000256" key="6">
    <source>
        <dbReference type="ARBA" id="ARBA00023136"/>
    </source>
</evidence>
<protein>
    <submittedName>
        <fullName evidence="9">Sugar ABC transporter permease</fullName>
    </submittedName>
</protein>
<evidence type="ECO:0000256" key="4">
    <source>
        <dbReference type="ARBA" id="ARBA00022692"/>
    </source>
</evidence>
<keyword evidence="3" id="KW-1003">Cell membrane</keyword>
<gene>
    <name evidence="9" type="ORF">RFM42_29435</name>
</gene>
<dbReference type="Proteomes" id="UP001285154">
    <property type="component" value="Unassembled WGS sequence"/>
</dbReference>
<dbReference type="InterPro" id="IPR051393">
    <property type="entry name" value="ABC_transporter_permease"/>
</dbReference>
<evidence type="ECO:0000256" key="7">
    <source>
        <dbReference type="RuleBase" id="RU363032"/>
    </source>
</evidence>
<dbReference type="PANTHER" id="PTHR30193">
    <property type="entry name" value="ABC TRANSPORTER PERMEASE PROTEIN"/>
    <property type="match status" value="1"/>
</dbReference>
<name>A0ABU5ABP7_9HYPH</name>
<dbReference type="PROSITE" id="PS50928">
    <property type="entry name" value="ABC_TM1"/>
    <property type="match status" value="1"/>
</dbReference>
<comment type="similarity">
    <text evidence="7">Belongs to the binding-protein-dependent transport system permease family.</text>
</comment>
<feature type="transmembrane region" description="Helical" evidence="7">
    <location>
        <begin position="83"/>
        <end position="103"/>
    </location>
</feature>
<keyword evidence="4 7" id="KW-0812">Transmembrane</keyword>
<dbReference type="RefSeq" id="WP_320252807.1">
    <property type="nucleotide sequence ID" value="NZ_JAVIIQ010000017.1"/>
</dbReference>
<keyword evidence="5 7" id="KW-1133">Transmembrane helix</keyword>
<reference evidence="9 10" key="1">
    <citation type="submission" date="2023-08" db="EMBL/GenBank/DDBJ databases">
        <title>Implementing the SeqCode for naming new Mesorhizobium species isolated from Vachellia karroo root nodules.</title>
        <authorList>
            <person name="Van Lill M."/>
        </authorList>
    </citation>
    <scope>NUCLEOTIDE SEQUENCE [LARGE SCALE GENOMIC DNA]</scope>
    <source>
        <strain evidence="9 10">VK25D</strain>
    </source>
</reference>
<sequence>MTASAMTLAEGGRRSDWLTPTTFLLPACVLYLVFSFLPTLSVVRFSFTDWDGISPVKTWVGLRNYIQLFFDPIFLEAFWNTCWWAAIIVVINVGLGLILATLLSRVARGRALLQTAITVPIVLAPVTVAVIWRWMYQPYGVINEVLRDLGFSFLAHPWLGVPSLVLPALAIAHCWSSIGLSVMIFMAGLQAVDEDLYDAARIDGANRYQLFRYVTLPALKPITAVVFILTLTHAFKSFDLIWSTTQGGPIRSSEILATYMYKRGALQNEYGYGSAISVALLVIVTLITAIYLNFQERRER</sequence>
<evidence type="ECO:0000256" key="5">
    <source>
        <dbReference type="ARBA" id="ARBA00022989"/>
    </source>
</evidence>
<keyword evidence="10" id="KW-1185">Reference proteome</keyword>
<evidence type="ECO:0000313" key="10">
    <source>
        <dbReference type="Proteomes" id="UP001285154"/>
    </source>
</evidence>
<dbReference type="Pfam" id="PF00528">
    <property type="entry name" value="BPD_transp_1"/>
    <property type="match status" value="1"/>
</dbReference>
<dbReference type="CDD" id="cd06261">
    <property type="entry name" value="TM_PBP2"/>
    <property type="match status" value="1"/>
</dbReference>
<keyword evidence="2 7" id="KW-0813">Transport</keyword>
<dbReference type="InterPro" id="IPR000515">
    <property type="entry name" value="MetI-like"/>
</dbReference>
<evidence type="ECO:0000259" key="8">
    <source>
        <dbReference type="PROSITE" id="PS50928"/>
    </source>
</evidence>
<evidence type="ECO:0000256" key="1">
    <source>
        <dbReference type="ARBA" id="ARBA00004651"/>
    </source>
</evidence>